<gene>
    <name evidence="1" type="ORF">SAMN05216174_10840</name>
</gene>
<dbReference type="RefSeq" id="WP_324187524.1">
    <property type="nucleotide sequence ID" value="NZ_FMZZ01000008.1"/>
</dbReference>
<name>A0A1G6SKR9_9PSEU</name>
<reference evidence="2" key="1">
    <citation type="submission" date="2016-10" db="EMBL/GenBank/DDBJ databases">
        <authorList>
            <person name="Varghese N."/>
            <person name="Submissions S."/>
        </authorList>
    </citation>
    <scope>NUCLEOTIDE SEQUENCE [LARGE SCALE GENOMIC DNA]</scope>
    <source>
        <strain evidence="2">IBRC-M 10403</strain>
    </source>
</reference>
<accession>A0A1G6SKR9</accession>
<dbReference type="AlphaFoldDB" id="A0A1G6SKR9"/>
<evidence type="ECO:0000313" key="1">
    <source>
        <dbReference type="EMBL" id="SDD17469.1"/>
    </source>
</evidence>
<organism evidence="1 2">
    <name type="scientific">Actinokineospora iranica</name>
    <dbReference type="NCBI Taxonomy" id="1271860"/>
    <lineage>
        <taxon>Bacteria</taxon>
        <taxon>Bacillati</taxon>
        <taxon>Actinomycetota</taxon>
        <taxon>Actinomycetes</taxon>
        <taxon>Pseudonocardiales</taxon>
        <taxon>Pseudonocardiaceae</taxon>
        <taxon>Actinokineospora</taxon>
    </lineage>
</organism>
<evidence type="ECO:0008006" key="3">
    <source>
        <dbReference type="Google" id="ProtNLM"/>
    </source>
</evidence>
<keyword evidence="2" id="KW-1185">Reference proteome</keyword>
<dbReference type="EMBL" id="FMZZ01000008">
    <property type="protein sequence ID" value="SDD17469.1"/>
    <property type="molecule type" value="Genomic_DNA"/>
</dbReference>
<proteinExistence type="predicted"/>
<dbReference type="STRING" id="1271860.SAMN05216174_10840"/>
<sequence>MLVPKRTMLVGAALVGVVVVYSMGVEPPGRDGSAPASSESKCRVEVTADVLNVRAAPDGKAEIVGKFKQGAEADAEVIVQNGFRMLGENRWASAEFLKPLPGRACD</sequence>
<evidence type="ECO:0000313" key="2">
    <source>
        <dbReference type="Proteomes" id="UP000199501"/>
    </source>
</evidence>
<dbReference type="Proteomes" id="UP000199501">
    <property type="component" value="Unassembled WGS sequence"/>
</dbReference>
<protein>
    <recommendedName>
        <fullName evidence="3">SH3 domain-containing protein</fullName>
    </recommendedName>
</protein>